<dbReference type="Proteomes" id="UP001279012">
    <property type="component" value="Unassembled WGS sequence"/>
</dbReference>
<feature type="non-terminal residue" evidence="1">
    <location>
        <position position="115"/>
    </location>
</feature>
<proteinExistence type="predicted"/>
<evidence type="ECO:0000313" key="1">
    <source>
        <dbReference type="EMBL" id="MDX7017923.1"/>
    </source>
</evidence>
<dbReference type="InterPro" id="IPR027417">
    <property type="entry name" value="P-loop_NTPase"/>
</dbReference>
<gene>
    <name evidence="1" type="ORF">SJ059_26175</name>
</gene>
<dbReference type="EMBL" id="JAWZZT010000333">
    <property type="protein sequence ID" value="MDX7017923.1"/>
    <property type="molecule type" value="Genomic_DNA"/>
</dbReference>
<dbReference type="AlphaFoldDB" id="A0AAW9EDP4"/>
<comment type="caution">
    <text evidence="1">The sequence shown here is derived from an EMBL/GenBank/DDBJ whole genome shotgun (WGS) entry which is preliminary data.</text>
</comment>
<organism evidence="1 2">
    <name type="scientific">Klebsiella aerogenes</name>
    <name type="common">Enterobacter aerogenes</name>
    <dbReference type="NCBI Taxonomy" id="548"/>
    <lineage>
        <taxon>Bacteria</taxon>
        <taxon>Pseudomonadati</taxon>
        <taxon>Pseudomonadota</taxon>
        <taxon>Gammaproteobacteria</taxon>
        <taxon>Enterobacterales</taxon>
        <taxon>Enterobacteriaceae</taxon>
        <taxon>Klebsiella/Raoultella group</taxon>
        <taxon>Klebsiella</taxon>
    </lineage>
</organism>
<reference evidence="1" key="1">
    <citation type="submission" date="2023-11" db="EMBL/GenBank/DDBJ databases">
        <title>Detection of rare carbapenemases in Enterobacterales - comparison of two colorimetric and two CIM-based carbapenemase assays.</title>
        <authorList>
            <person name="Schaffarczyk L."/>
            <person name="Noster J."/>
            <person name="Stelzer Y."/>
            <person name="Sattler J."/>
            <person name="Gatermann S."/>
            <person name="Hamprecht A."/>
        </authorList>
    </citation>
    <scope>NUCLEOTIDE SEQUENCE</scope>
    <source>
        <strain evidence="1">CIM-Cont-037</strain>
    </source>
</reference>
<name>A0AAW9EDP4_KLEAE</name>
<feature type="non-terminal residue" evidence="1">
    <location>
        <position position="1"/>
    </location>
</feature>
<evidence type="ECO:0000313" key="2">
    <source>
        <dbReference type="Proteomes" id="UP001279012"/>
    </source>
</evidence>
<protein>
    <submittedName>
        <fullName evidence="1">Uncharacterized protein</fullName>
    </submittedName>
</protein>
<sequence length="115" mass="13082">HIPFIEVNSAEKNQHMKFIYQQKTVAPLNFWLAEGESLSTGNYEQLMASQCAMQIRDWLSAGDNQQAWLIEQDNKSAVTSADIVVLVRSRREALLIRDALDLLSIQSVFLSNRES</sequence>
<accession>A0AAW9EDP4</accession>
<dbReference type="SUPFAM" id="SSF52540">
    <property type="entry name" value="P-loop containing nucleoside triphosphate hydrolases"/>
    <property type="match status" value="1"/>
</dbReference>
<dbReference type="Gene3D" id="3.40.50.300">
    <property type="entry name" value="P-loop containing nucleotide triphosphate hydrolases"/>
    <property type="match status" value="1"/>
</dbReference>